<dbReference type="InterPro" id="IPR056884">
    <property type="entry name" value="NPHP3-like_N"/>
</dbReference>
<evidence type="ECO:0000256" key="1">
    <source>
        <dbReference type="ARBA" id="ARBA00022737"/>
    </source>
</evidence>
<evidence type="ECO:0000259" key="3">
    <source>
        <dbReference type="Pfam" id="PF24883"/>
    </source>
</evidence>
<reference evidence="4 5" key="1">
    <citation type="submission" date="2024-02" db="EMBL/GenBank/DDBJ databases">
        <title>A draft genome for the cacao thread blight pathogen Marasmius crinis-equi.</title>
        <authorList>
            <person name="Cohen S.P."/>
            <person name="Baruah I.K."/>
            <person name="Amoako-Attah I."/>
            <person name="Bukari Y."/>
            <person name="Meinhardt L.W."/>
            <person name="Bailey B.A."/>
        </authorList>
    </citation>
    <scope>NUCLEOTIDE SEQUENCE [LARGE SCALE GENOMIC DNA]</scope>
    <source>
        <strain evidence="4 5">GH-76</strain>
    </source>
</reference>
<dbReference type="Pfam" id="PF24883">
    <property type="entry name" value="NPHP3_N"/>
    <property type="match status" value="1"/>
</dbReference>
<dbReference type="InterPro" id="IPR027417">
    <property type="entry name" value="P-loop_NTPase"/>
</dbReference>
<comment type="caution">
    <text evidence="4">The sequence shown here is derived from an EMBL/GenBank/DDBJ whole genome shotgun (WGS) entry which is preliminary data.</text>
</comment>
<dbReference type="SUPFAM" id="SSF52540">
    <property type="entry name" value="P-loop containing nucleoside triphosphate hydrolases"/>
    <property type="match status" value="1"/>
</dbReference>
<feature type="domain" description="Nephrocystin 3-like N-terminal" evidence="3">
    <location>
        <begin position="94"/>
        <end position="267"/>
    </location>
</feature>
<feature type="compositionally biased region" description="Polar residues" evidence="2">
    <location>
        <begin position="7"/>
        <end position="34"/>
    </location>
</feature>
<sequence length="1015" mass="114528">MPLDDQPQASRSWTKQRNVNHGRDQNINTGSGSMTIGGETINVRGNFVWNSSEKSQAFTLWDAIAGVKASHDSDLQVERGECHPGTRELVIELIHQWRHLESRELPICWLSGPTGVGKSSIALTVARECDQDGLVSSFFFFRLDPRRNNPSFLALIIAHGLLVNIPELRQPVTQRIIANPKILEATFEDQARHLILQPLLKQKTWWNRTRRLWADFPRMSTRRPNLVIIDGLDECGGSDAQRRVLLLLLSICQASEPSPLRFLVCSRPEAWIRELFNSEPFLRLTKRIVLDDSFSPDADIRKYLDDSFRDIRREYSDITFPEPWPSEAHVKRIVRQSCGQFIYSVTIVKFVRTEFTDPVEQLDIILSSNPPTRPSPSPFHELDKLYHIVLSANPRWDRVLPILAAVLLLPSTCRYPKFIESILDLPSGRVALMLRAMHSVLEIKGGEDEIRVFHTSFMEYVCDPTRSERFFIDTVGLHDFLARGWLRALAIRVIENPRIILNPDSRSPLVHDMVVGWKSFCLRENQLHTELLLSELDGLYRAIISAFPVQNRFSKILAGLVVLPFKPNPATFRYKTSHFGFPSAALLSNFLTLQSCGLAFLQLESSAFHHDALNVKLEPTFVDFLYDASRSGEHYLHIPTQHDIFARQWLRAIIENGSSGTTGNSLIYPSPNFWEWMDFCCRIEQPSEELLSDLRSVSLGTIIASSVLSTPFPTSYGWWTTVFNGLDRMLSWLTSRTKSVPTELIGHFKNMGKLFDVSFPADMNPQVVDDFAVWMALVVTGCNGVSSVTRRLDVRLQEYQSVLGITVQDMTEGVDLEPTPVDPVSTTLVPATLIPGSSGVYRVSIQAACIRIVEDLVNDLQSLGNDNQHDKEIVSTLLCSTVLEHCGEHAGVLPLLKTVLSVAKTLDWSWCSGEAGLGFRARRHQVPINSGPHNKSMFRHIQVLASLERIKQRDLKEPSTLRAYGPPYATVERRDKILSWLKVIPLSVFSALLLEADRPVCVVLPVGAFASDCCA</sequence>
<accession>A0ABR3F4C4</accession>
<keyword evidence="5" id="KW-1185">Reference proteome</keyword>
<dbReference type="Proteomes" id="UP001465976">
    <property type="component" value="Unassembled WGS sequence"/>
</dbReference>
<dbReference type="PANTHER" id="PTHR10039:SF14">
    <property type="entry name" value="NACHT DOMAIN-CONTAINING PROTEIN"/>
    <property type="match status" value="1"/>
</dbReference>
<protein>
    <recommendedName>
        <fullName evidence="3">Nephrocystin 3-like N-terminal domain-containing protein</fullName>
    </recommendedName>
</protein>
<proteinExistence type="predicted"/>
<evidence type="ECO:0000313" key="4">
    <source>
        <dbReference type="EMBL" id="KAL0570103.1"/>
    </source>
</evidence>
<evidence type="ECO:0000256" key="2">
    <source>
        <dbReference type="SAM" id="MobiDB-lite"/>
    </source>
</evidence>
<name>A0ABR3F4C4_9AGAR</name>
<dbReference type="EMBL" id="JBAHYK010000994">
    <property type="protein sequence ID" value="KAL0570103.1"/>
    <property type="molecule type" value="Genomic_DNA"/>
</dbReference>
<gene>
    <name evidence="4" type="ORF">V5O48_011863</name>
</gene>
<dbReference type="Gene3D" id="3.40.50.300">
    <property type="entry name" value="P-loop containing nucleotide triphosphate hydrolases"/>
    <property type="match status" value="1"/>
</dbReference>
<organism evidence="4 5">
    <name type="scientific">Marasmius crinis-equi</name>
    <dbReference type="NCBI Taxonomy" id="585013"/>
    <lineage>
        <taxon>Eukaryota</taxon>
        <taxon>Fungi</taxon>
        <taxon>Dikarya</taxon>
        <taxon>Basidiomycota</taxon>
        <taxon>Agaricomycotina</taxon>
        <taxon>Agaricomycetes</taxon>
        <taxon>Agaricomycetidae</taxon>
        <taxon>Agaricales</taxon>
        <taxon>Marasmiineae</taxon>
        <taxon>Marasmiaceae</taxon>
        <taxon>Marasmius</taxon>
    </lineage>
</organism>
<dbReference type="PANTHER" id="PTHR10039">
    <property type="entry name" value="AMELOGENIN"/>
    <property type="match status" value="1"/>
</dbReference>
<feature type="region of interest" description="Disordered" evidence="2">
    <location>
        <begin position="1"/>
        <end position="35"/>
    </location>
</feature>
<evidence type="ECO:0000313" key="5">
    <source>
        <dbReference type="Proteomes" id="UP001465976"/>
    </source>
</evidence>
<keyword evidence="1" id="KW-0677">Repeat</keyword>